<feature type="site" description="Interaction with DNA" evidence="8">
    <location>
        <position position="171"/>
    </location>
</feature>
<feature type="site" description="Interaction with DNA" evidence="8">
    <location>
        <position position="175"/>
    </location>
</feature>
<comment type="subunit">
    <text evidence="8">Monomer.</text>
</comment>
<feature type="site" description="Interaction with DNA" evidence="8">
    <location>
        <position position="52"/>
    </location>
</feature>
<keyword evidence="6 8" id="KW-0238">DNA-binding</keyword>
<dbReference type="InterPro" id="IPR003601">
    <property type="entry name" value="Topo_IA_2"/>
</dbReference>
<dbReference type="InterPro" id="IPR013497">
    <property type="entry name" value="Topo_IA_cen"/>
</dbReference>
<dbReference type="PANTHER" id="PTHR42785:SF1">
    <property type="entry name" value="DNA TOPOISOMERASE"/>
    <property type="match status" value="1"/>
</dbReference>
<feature type="site" description="Interaction with DNA" evidence="8">
    <location>
        <position position="348"/>
    </location>
</feature>
<dbReference type="SMART" id="SM00437">
    <property type="entry name" value="TOP1Ac"/>
    <property type="match status" value="1"/>
</dbReference>
<dbReference type="Gene3D" id="2.70.20.10">
    <property type="entry name" value="Topoisomerase I, domain 3"/>
    <property type="match status" value="1"/>
</dbReference>
<protein>
    <recommendedName>
        <fullName evidence="8">DNA topoisomerase 1</fullName>
        <ecNumber evidence="8">5.6.2.1</ecNumber>
    </recommendedName>
    <alternativeName>
        <fullName evidence="8">DNA topoisomerase I</fullName>
    </alternativeName>
</protein>
<keyword evidence="13" id="KW-1185">Reference proteome</keyword>
<dbReference type="HAMAP" id="MF_00952">
    <property type="entry name" value="Topoisom_1_prok"/>
    <property type="match status" value="1"/>
</dbReference>
<evidence type="ECO:0000256" key="9">
    <source>
        <dbReference type="SAM" id="MobiDB-lite"/>
    </source>
</evidence>
<feature type="compositionally biased region" description="Basic and acidic residues" evidence="9">
    <location>
        <begin position="875"/>
        <end position="885"/>
    </location>
</feature>
<dbReference type="InterPro" id="IPR023406">
    <property type="entry name" value="Topo_IA_AS"/>
</dbReference>
<comment type="caution">
    <text evidence="12">The sequence shown here is derived from an EMBL/GenBank/DDBJ whole genome shotgun (WGS) entry which is preliminary data.</text>
</comment>
<gene>
    <name evidence="8 12" type="primary">topA</name>
    <name evidence="12" type="ORF">Nans01_48470</name>
</gene>
<sequence>MPAKKGSAGSNGSNDTAGAGGNRLVIVESPAKAKTIAGYLGRGYVVESSIGHIRDLPTKAAEIPARYKEESWARLGVNVDHDFEPLYVVNTDKKSHVKKLKDLMAQADELYLATDEDREGEAIAWHLREELKPKIPVKRMVFNEITKDAIQHAASNTRELNLRLVDAQETRRILDRLYGYEVSPVLWKKVMPKLSAGRVQSVATRLVVERERERMAFTAAEYWGLKAVFDALIGSSPDTPSSFPAALVAVDGARVAQGRDFTSDGVLRAPEGLLHLDEEAARALAARLDGADFAVQSVERKPYRRSPYAPFRTTTLQQEASRKLGLSAKQTMQVAQKLYENGYITYMRTDSTTLSASAVAAARDQAARLYGSSYVPDKPRVYASKVKNAQEAHEAIRPAGDSFRTPAETGLRGAEFRLYELIWKRTVASQMKDAVGESVTVRVAGVSSTGERAEFNATGKIITFHGFLKAYVEGSDDPQAELDDRERRLPPVDEGDALKAESLEAEGHSTRPPARYTEASLVKELEEREIGRPSTYASIIGTILDRGYVFKKGSALVPSFLAFAVVQLLERHFGNLVDYDFTAHMEDRLDDIARGDAERVPWLRRFYYGGDGEAGLKELVGDQLGEIDPKEISSFPLPGTDIMVRVGRYGPYLDREGQRVNVPEDLAPDELTKDKAEELFAQPSGDRELGTDPATGRAVVAKNGRFGPYVTEILEEPEAPAATDAKPKTRTKKAAAVKPRTGSLLKSMSLDTVTLEDALKLLSLPRVVGEIDGDEVTAQNGRFGPYLKKGTDSRSLETEEQMFTVTLDEAKEIFAKPKQRGRRAAAPPLRELGEDPETGSPMVIKEGRFGPYVTDGQSNASLRKGDEVESITVERAAELLAERRAKAPVKKAPAKKPAAKKPAAKKAPAKKTTKKT</sequence>
<dbReference type="InterPro" id="IPR005733">
    <property type="entry name" value="TopoI_bac-type"/>
</dbReference>
<feature type="site" description="Interaction with DNA" evidence="8">
    <location>
        <position position="546"/>
    </location>
</feature>
<dbReference type="CDD" id="cd03363">
    <property type="entry name" value="TOPRIM_TopoIA_TopoI"/>
    <property type="match status" value="1"/>
</dbReference>
<dbReference type="InterPro" id="IPR000380">
    <property type="entry name" value="Topo_IA"/>
</dbReference>
<feature type="site" description="Interaction with DNA" evidence="8">
    <location>
        <position position="172"/>
    </location>
</feature>
<dbReference type="Pfam" id="PF01751">
    <property type="entry name" value="Toprim"/>
    <property type="match status" value="1"/>
</dbReference>
<dbReference type="PROSITE" id="PS00396">
    <property type="entry name" value="TOPO_IA_1"/>
    <property type="match status" value="1"/>
</dbReference>
<dbReference type="InterPro" id="IPR003602">
    <property type="entry name" value="Topo_IA_DNA-bd_dom"/>
</dbReference>
<keyword evidence="4" id="KW-0460">Magnesium</keyword>
<name>A0A9W6PBK5_9ACTN</name>
<evidence type="ECO:0000259" key="11">
    <source>
        <dbReference type="PROSITE" id="PS52039"/>
    </source>
</evidence>
<feature type="active site" description="O-(5'-phospho-DNA)-tyrosine intermediate" evidence="8">
    <location>
        <position position="346"/>
    </location>
</feature>
<dbReference type="Proteomes" id="UP001165092">
    <property type="component" value="Unassembled WGS sequence"/>
</dbReference>
<feature type="region of interest" description="Disordered" evidence="9">
    <location>
        <begin position="817"/>
        <end position="916"/>
    </location>
</feature>
<dbReference type="PROSITE" id="PS52039">
    <property type="entry name" value="TOPO_IA_2"/>
    <property type="match status" value="1"/>
</dbReference>
<organism evidence="12 13">
    <name type="scientific">Nocardiopsis ansamitocini</name>
    <dbReference type="NCBI Taxonomy" id="1670832"/>
    <lineage>
        <taxon>Bacteria</taxon>
        <taxon>Bacillati</taxon>
        <taxon>Actinomycetota</taxon>
        <taxon>Actinomycetes</taxon>
        <taxon>Streptosporangiales</taxon>
        <taxon>Nocardiopsidaceae</taxon>
        <taxon>Nocardiopsis</taxon>
    </lineage>
</organism>
<dbReference type="InterPro" id="IPR013825">
    <property type="entry name" value="Topo_IA_cen_sub2"/>
</dbReference>
<evidence type="ECO:0000256" key="4">
    <source>
        <dbReference type="ARBA" id="ARBA00022842"/>
    </source>
</evidence>
<dbReference type="GO" id="GO:0003677">
    <property type="term" value="F:DNA binding"/>
    <property type="evidence" value="ECO:0007669"/>
    <property type="project" value="UniProtKB-KW"/>
</dbReference>
<dbReference type="SMART" id="SM00493">
    <property type="entry name" value="TOPRIM"/>
    <property type="match status" value="1"/>
</dbReference>
<dbReference type="InterPro" id="IPR028612">
    <property type="entry name" value="Topoisom_1_IA"/>
</dbReference>
<feature type="domain" description="Topo IA-type catalytic" evidence="11">
    <location>
        <begin position="161"/>
        <end position="614"/>
    </location>
</feature>
<feature type="domain" description="Toprim" evidence="10">
    <location>
        <begin position="22"/>
        <end position="146"/>
    </location>
</feature>
<dbReference type="InterPro" id="IPR006171">
    <property type="entry name" value="TOPRIM_dom"/>
</dbReference>
<evidence type="ECO:0000313" key="13">
    <source>
        <dbReference type="Proteomes" id="UP001165092"/>
    </source>
</evidence>
<comment type="similarity">
    <text evidence="2 8">Belongs to the type IA topoisomerase family.</text>
</comment>
<dbReference type="GO" id="GO:0003917">
    <property type="term" value="F:DNA topoisomerase type I (single strand cut, ATP-independent) activity"/>
    <property type="evidence" value="ECO:0007669"/>
    <property type="project" value="UniProtKB-UniRule"/>
</dbReference>
<dbReference type="Pfam" id="PF13368">
    <property type="entry name" value="Toprim_C_rpt"/>
    <property type="match status" value="4"/>
</dbReference>
<dbReference type="SMART" id="SM00436">
    <property type="entry name" value="TOP1Bc"/>
    <property type="match status" value="1"/>
</dbReference>
<feature type="site" description="Interaction with DNA" evidence="8">
    <location>
        <position position="180"/>
    </location>
</feature>
<dbReference type="InterPro" id="IPR013824">
    <property type="entry name" value="Topo_IA_cen_sub1"/>
</dbReference>
<evidence type="ECO:0000256" key="3">
    <source>
        <dbReference type="ARBA" id="ARBA00022723"/>
    </source>
</evidence>
<dbReference type="PANTHER" id="PTHR42785">
    <property type="entry name" value="DNA TOPOISOMERASE, TYPE IA, CORE"/>
    <property type="match status" value="1"/>
</dbReference>
<dbReference type="PROSITE" id="PS50880">
    <property type="entry name" value="TOPRIM"/>
    <property type="match status" value="1"/>
</dbReference>
<keyword evidence="7 8" id="KW-0413">Isomerase</keyword>
<dbReference type="InterPro" id="IPR034149">
    <property type="entry name" value="TOPRIM_TopoI"/>
</dbReference>
<proteinExistence type="inferred from homology"/>
<evidence type="ECO:0000256" key="2">
    <source>
        <dbReference type="ARBA" id="ARBA00009446"/>
    </source>
</evidence>
<dbReference type="Pfam" id="PF01131">
    <property type="entry name" value="Topoisom_bac"/>
    <property type="match status" value="1"/>
</dbReference>
<dbReference type="Gene3D" id="3.40.50.140">
    <property type="match status" value="1"/>
</dbReference>
<dbReference type="RefSeq" id="WP_285762037.1">
    <property type="nucleotide sequence ID" value="NZ_BSQG01000017.1"/>
</dbReference>
<evidence type="ECO:0000256" key="6">
    <source>
        <dbReference type="ARBA" id="ARBA00023125"/>
    </source>
</evidence>
<dbReference type="GO" id="GO:0006265">
    <property type="term" value="P:DNA topological change"/>
    <property type="evidence" value="ECO:0007669"/>
    <property type="project" value="UniProtKB-UniRule"/>
</dbReference>
<dbReference type="AlphaFoldDB" id="A0A9W6PBK5"/>
<feature type="region of interest" description="Interaction with DNA" evidence="8">
    <location>
        <begin position="195"/>
        <end position="200"/>
    </location>
</feature>
<dbReference type="SUPFAM" id="SSF56712">
    <property type="entry name" value="Prokaryotic type I DNA topoisomerase"/>
    <property type="match status" value="1"/>
</dbReference>
<feature type="site" description="Interaction with DNA" evidence="8">
    <location>
        <position position="187"/>
    </location>
</feature>
<evidence type="ECO:0000256" key="7">
    <source>
        <dbReference type="ARBA" id="ARBA00023235"/>
    </source>
</evidence>
<dbReference type="InterPro" id="IPR025589">
    <property type="entry name" value="Toprim_C_rpt"/>
</dbReference>
<evidence type="ECO:0000256" key="8">
    <source>
        <dbReference type="HAMAP-Rule" id="MF_00952"/>
    </source>
</evidence>
<dbReference type="EC" id="5.6.2.1" evidence="8"/>
<dbReference type="NCBIfam" id="TIGR01051">
    <property type="entry name" value="topA_bact"/>
    <property type="match status" value="1"/>
</dbReference>
<dbReference type="PRINTS" id="PR00417">
    <property type="entry name" value="PRTPISMRASEI"/>
</dbReference>
<comment type="catalytic activity">
    <reaction evidence="1 8">
        <text>ATP-independent breakage of single-stranded DNA, followed by passage and rejoining.</text>
        <dbReference type="EC" id="5.6.2.1"/>
    </reaction>
</comment>
<feature type="compositionally biased region" description="Basic residues" evidence="9">
    <location>
        <begin position="886"/>
        <end position="916"/>
    </location>
</feature>
<feature type="region of interest" description="Disordered" evidence="9">
    <location>
        <begin position="1"/>
        <end position="21"/>
    </location>
</feature>
<dbReference type="InterPro" id="IPR023405">
    <property type="entry name" value="Topo_IA_core_domain"/>
</dbReference>
<evidence type="ECO:0000313" key="12">
    <source>
        <dbReference type="EMBL" id="GLU50496.1"/>
    </source>
</evidence>
<evidence type="ECO:0000256" key="5">
    <source>
        <dbReference type="ARBA" id="ARBA00023029"/>
    </source>
</evidence>
<evidence type="ECO:0000256" key="1">
    <source>
        <dbReference type="ARBA" id="ARBA00000213"/>
    </source>
</evidence>
<accession>A0A9W6PBK5</accession>
<dbReference type="EMBL" id="BSQG01000017">
    <property type="protein sequence ID" value="GLU50496.1"/>
    <property type="molecule type" value="Genomic_DNA"/>
</dbReference>
<dbReference type="InterPro" id="IPR013826">
    <property type="entry name" value="Topo_IA_cen_sub3"/>
</dbReference>
<dbReference type="CDD" id="cd00186">
    <property type="entry name" value="TOP1Ac"/>
    <property type="match status" value="1"/>
</dbReference>
<dbReference type="Gene3D" id="1.10.460.10">
    <property type="entry name" value="Topoisomerase I, domain 2"/>
    <property type="match status" value="1"/>
</dbReference>
<keyword evidence="5 8" id="KW-0799">Topoisomerase</keyword>
<dbReference type="GO" id="GO:0046872">
    <property type="term" value="F:metal ion binding"/>
    <property type="evidence" value="ECO:0007669"/>
    <property type="project" value="UniProtKB-KW"/>
</dbReference>
<comment type="function">
    <text evidence="8">Releases the supercoiling and torsional tension of DNA, which is introduced during the DNA replication and transcription, by transiently cleaving and rejoining one strand of the DNA duplex. Introduces a single-strand break via transesterification at a target site in duplex DNA. The scissile phosphodiester is attacked by the catalytic tyrosine of the enzyme, resulting in the formation of a DNA-(5'-phosphotyrosyl)-enzyme intermediate and the expulsion of a 3'-OH DNA strand. The free DNA strand then undergoes passage around the unbroken strand, thus removing DNA supercoils. Finally, in the religation step, the DNA 3'-OH attacks the covalent intermediate to expel the active-site tyrosine and restore the DNA phosphodiester backbone.</text>
</comment>
<keyword evidence="3" id="KW-0479">Metal-binding</keyword>
<dbReference type="Gene3D" id="1.10.290.10">
    <property type="entry name" value="Topoisomerase I, domain 4"/>
    <property type="match status" value="1"/>
</dbReference>
<reference evidence="12" key="1">
    <citation type="submission" date="2023-02" db="EMBL/GenBank/DDBJ databases">
        <title>Nocardiopsis ansamitocini NBRC 112285.</title>
        <authorList>
            <person name="Ichikawa N."/>
            <person name="Sato H."/>
            <person name="Tonouchi N."/>
        </authorList>
    </citation>
    <scope>NUCLEOTIDE SEQUENCE</scope>
    <source>
        <strain evidence="12">NBRC 112285</strain>
    </source>
</reference>
<evidence type="ECO:0000259" key="10">
    <source>
        <dbReference type="PROSITE" id="PS50880"/>
    </source>
</evidence>